<comment type="function">
    <text evidence="12">The cytotoxic action of BPI is limited to many species of Gram-negative bacteria; this specificity may be explained by a strong affinity of the very basic N-terminal half for the negatively charged lipopolysaccharides that are unique to the Gram-negative bacterial outer envelope.</text>
</comment>
<reference evidence="16" key="1">
    <citation type="submission" date="2018-06" db="EMBL/GenBank/DDBJ databases">
        <title>Genome assembly of Danube salmon.</title>
        <authorList>
            <person name="Macqueen D.J."/>
            <person name="Gundappa M.K."/>
        </authorList>
    </citation>
    <scope>NUCLEOTIDE SEQUENCE [LARGE SCALE GENOMIC DNA]</scope>
</reference>
<keyword evidence="6 12" id="KW-0399">Innate immunity</keyword>
<dbReference type="GO" id="GO:0045087">
    <property type="term" value="P:innate immune response"/>
    <property type="evidence" value="ECO:0007669"/>
    <property type="project" value="UniProtKB-UniRule"/>
</dbReference>
<dbReference type="Ensembl" id="ENSHHUT00000078561.1">
    <property type="protein sequence ID" value="ENSHHUP00000076080.1"/>
    <property type="gene ID" value="ENSHHUG00000044452.1"/>
</dbReference>
<protein>
    <recommendedName>
        <fullName evidence="3 12">Bactericidal permeability-increasing protein</fullName>
        <shortName evidence="12">BPI</shortName>
    </recommendedName>
</protein>
<evidence type="ECO:0000256" key="7">
    <source>
        <dbReference type="ARBA" id="ARBA00022859"/>
    </source>
</evidence>
<dbReference type="GO" id="GO:0005615">
    <property type="term" value="C:extracellular space"/>
    <property type="evidence" value="ECO:0007669"/>
    <property type="project" value="UniProtKB-UniRule"/>
</dbReference>
<dbReference type="Proteomes" id="UP000314982">
    <property type="component" value="Unassembled WGS sequence"/>
</dbReference>
<feature type="domain" description="Lipid-binding serum glycoprotein N-terminal" evidence="13">
    <location>
        <begin position="92"/>
        <end position="315"/>
    </location>
</feature>
<dbReference type="InterPro" id="IPR017942">
    <property type="entry name" value="Lipid-bd_serum_glycop_N"/>
</dbReference>
<dbReference type="AlphaFoldDB" id="A0A4W5QQ72"/>
<evidence type="ECO:0000256" key="9">
    <source>
        <dbReference type="ARBA" id="ARBA00023157"/>
    </source>
</evidence>
<comment type="subcellular location">
    <subcellularLocation>
        <location evidence="1 12">Secreted</location>
    </subcellularLocation>
</comment>
<dbReference type="CDD" id="cd00025">
    <property type="entry name" value="BPI1"/>
    <property type="match status" value="1"/>
</dbReference>
<dbReference type="Pfam" id="PF01273">
    <property type="entry name" value="LBP_BPI_CETP"/>
    <property type="match status" value="1"/>
</dbReference>
<dbReference type="Gene3D" id="3.15.10.10">
    <property type="entry name" value="Bactericidal permeability-increasing protein, domain 1"/>
    <property type="match status" value="1"/>
</dbReference>
<evidence type="ECO:0000256" key="6">
    <source>
        <dbReference type="ARBA" id="ARBA00022588"/>
    </source>
</evidence>
<reference evidence="15" key="2">
    <citation type="submission" date="2025-08" db="UniProtKB">
        <authorList>
            <consortium name="Ensembl"/>
        </authorList>
    </citation>
    <scope>IDENTIFICATION</scope>
</reference>
<evidence type="ECO:0000313" key="16">
    <source>
        <dbReference type="Proteomes" id="UP000314982"/>
    </source>
</evidence>
<comment type="subunit">
    <text evidence="11 12">Monomer. Homodimer; disulfide-linked.</text>
</comment>
<dbReference type="GeneTree" id="ENSGT01150000286994"/>
<evidence type="ECO:0000256" key="12">
    <source>
        <dbReference type="RuleBase" id="RU369039"/>
    </source>
</evidence>
<evidence type="ECO:0000256" key="3">
    <source>
        <dbReference type="ARBA" id="ARBA00017827"/>
    </source>
</evidence>
<keyword evidence="16" id="KW-1185">Reference proteome</keyword>
<evidence type="ECO:0000256" key="10">
    <source>
        <dbReference type="ARBA" id="ARBA00023180"/>
    </source>
</evidence>
<dbReference type="PANTHER" id="PTHR10504">
    <property type="entry name" value="BACTERICIDAL PERMEABILITY-INCREASING BPI PROTEIN-RELATED"/>
    <property type="match status" value="1"/>
</dbReference>
<proteinExistence type="inferred from homology"/>
<keyword evidence="9 12" id="KW-1015">Disulfide bond</keyword>
<evidence type="ECO:0000256" key="4">
    <source>
        <dbReference type="ARBA" id="ARBA00022525"/>
    </source>
</evidence>
<dbReference type="FunFam" id="3.15.10.10:FF:000001">
    <property type="entry name" value="phospholipid transfer protein-like"/>
    <property type="match status" value="1"/>
</dbReference>
<dbReference type="SMART" id="SM00329">
    <property type="entry name" value="BPI2"/>
    <property type="match status" value="1"/>
</dbReference>
<dbReference type="GO" id="GO:0050829">
    <property type="term" value="P:defense response to Gram-negative bacterium"/>
    <property type="evidence" value="ECO:0007669"/>
    <property type="project" value="UniProtKB-UniRule"/>
</dbReference>
<reference evidence="15" key="3">
    <citation type="submission" date="2025-09" db="UniProtKB">
        <authorList>
            <consortium name="Ensembl"/>
        </authorList>
    </citation>
    <scope>IDENTIFICATION</scope>
</reference>
<comment type="similarity">
    <text evidence="2">Belongs to the BPI/LBP/Plunc superfamily. BPI/LBP family.</text>
</comment>
<keyword evidence="10 12" id="KW-0325">Glycoprotein</keyword>
<evidence type="ECO:0000256" key="8">
    <source>
        <dbReference type="ARBA" id="ARBA00023022"/>
    </source>
</evidence>
<evidence type="ECO:0000256" key="5">
    <source>
        <dbReference type="ARBA" id="ARBA00022529"/>
    </source>
</evidence>
<evidence type="ECO:0000259" key="14">
    <source>
        <dbReference type="SMART" id="SM00329"/>
    </source>
</evidence>
<dbReference type="SMART" id="SM00328">
    <property type="entry name" value="BPI1"/>
    <property type="match status" value="1"/>
</dbReference>
<evidence type="ECO:0000256" key="1">
    <source>
        <dbReference type="ARBA" id="ARBA00004613"/>
    </source>
</evidence>
<dbReference type="GO" id="GO:0008289">
    <property type="term" value="F:lipid binding"/>
    <property type="evidence" value="ECO:0007669"/>
    <property type="project" value="InterPro"/>
</dbReference>
<sequence>MLSELFTEWEVKNQSAHFSSSSSWFREVIKGHVNLFTFHSALPPARERQQRKKFTFLPVHEVTAVKMSPCCWLALLALIPLTLAANPGVKVKLTDKGIEYGKQIGMASLQQKLKTIKVPDLSGTEKVPPIGKVKYSLTGMTIVNLGLPKSALVLVPDTGVSLAITNAFINLHGNWRVRYFRFIQDSGSFDLAVNGLTITANIAIKSDETGRPTVSSVNCVANVGSARIKFHGGASWLYNLFKSYIDKALRSALQKQICPLVADAITDMNPHLKTFNVLAKVDQYAEIEYSMVTSPTISKSSIEFSLKGEFYNIGKHQEPPFSPTPFSLPPQANNMLYIGVSSFTPNSAGFVYNNAGALSLNVTDDMIPASSPIRLNTGTFGVFIPEVAKRFPGMMMKLLVKTVKEPTISLEPNNVTVQASGTVTAYAIQPNTTLSPLFVLNMEGSVSAQLNVTGVKLAGAITLNKIEMTLGTSYVGQFQVQSLDNIFLMVLKVVVIPKVNARLEKGFPLPSIGKMNLVNTQLQVLKDYMLIGTDVQFTG</sequence>
<keyword evidence="7 12" id="KW-0391">Immunity</keyword>
<comment type="domain">
    <text evidence="12">The N- and C-terminal barrels adopt an identical fold despite having only 13% of conserved residues.</text>
</comment>
<organism evidence="15 16">
    <name type="scientific">Hucho hucho</name>
    <name type="common">huchen</name>
    <dbReference type="NCBI Taxonomy" id="62062"/>
    <lineage>
        <taxon>Eukaryota</taxon>
        <taxon>Metazoa</taxon>
        <taxon>Chordata</taxon>
        <taxon>Craniata</taxon>
        <taxon>Vertebrata</taxon>
        <taxon>Euteleostomi</taxon>
        <taxon>Actinopterygii</taxon>
        <taxon>Neopterygii</taxon>
        <taxon>Teleostei</taxon>
        <taxon>Protacanthopterygii</taxon>
        <taxon>Salmoniformes</taxon>
        <taxon>Salmonidae</taxon>
        <taxon>Salmoninae</taxon>
        <taxon>Hucho</taxon>
    </lineage>
</organism>
<comment type="domain">
    <text evidence="12">The N-terminal region may be exposed to the interior of the granule, whereas the C-terminal portion may be embedded in the membrane. During phagocytosis and degranulation, proteases may be released and activated and cleave BPI at the junction of the N- and C-terminal portions of the molecule, providing controlled release of the N-terminal antibacterial fragment when bacteria are ingested.</text>
</comment>
<accession>A0A4W5QQ72</accession>
<dbReference type="InterPro" id="IPR032942">
    <property type="entry name" value="BPI/LBP/Plunc"/>
</dbReference>
<dbReference type="STRING" id="62062.ENSHHUP00000076080"/>
<feature type="domain" description="Lipid-binding serum glycoprotein C-terminal" evidence="14">
    <location>
        <begin position="330"/>
        <end position="533"/>
    </location>
</feature>
<keyword evidence="4 12" id="KW-0964">Secreted</keyword>
<name>A0A4W5QQ72_9TELE</name>
<evidence type="ECO:0000256" key="2">
    <source>
        <dbReference type="ARBA" id="ARBA00007292"/>
    </source>
</evidence>
<evidence type="ECO:0000313" key="15">
    <source>
        <dbReference type="Ensembl" id="ENSHHUP00000076080.1"/>
    </source>
</evidence>
<keyword evidence="12" id="KW-0732">Signal</keyword>
<dbReference type="InterPro" id="IPR017943">
    <property type="entry name" value="Bactericidal_perm-incr_a/b_dom"/>
</dbReference>
<dbReference type="Gene3D" id="3.15.20.10">
    <property type="entry name" value="Bactericidal permeability-increasing protein, domain 2"/>
    <property type="match status" value="1"/>
</dbReference>
<dbReference type="Pfam" id="PF02886">
    <property type="entry name" value="LBP_BPI_CETP_C"/>
    <property type="match status" value="1"/>
</dbReference>
<dbReference type="PANTHER" id="PTHR10504:SF84">
    <property type="entry name" value="BACTERICIDAL PERMEABILITY-INCREASING PROTEIN"/>
    <property type="match status" value="1"/>
</dbReference>
<keyword evidence="8 12" id="KW-0044">Antibiotic</keyword>
<evidence type="ECO:0000259" key="13">
    <source>
        <dbReference type="SMART" id="SM00328"/>
    </source>
</evidence>
<evidence type="ECO:0000256" key="11">
    <source>
        <dbReference type="ARBA" id="ARBA00025943"/>
    </source>
</evidence>
<dbReference type="InterPro" id="IPR001124">
    <property type="entry name" value="Lipid-bd_serum_glycop_C"/>
</dbReference>
<dbReference type="SUPFAM" id="SSF55394">
    <property type="entry name" value="Bactericidal permeability-increasing protein, BPI"/>
    <property type="match status" value="2"/>
</dbReference>
<dbReference type="FunFam" id="3.15.20.10:FF:000001">
    <property type="entry name" value="Phospholipid transfer protein"/>
    <property type="match status" value="1"/>
</dbReference>
<keyword evidence="5 12" id="KW-0929">Antimicrobial</keyword>